<evidence type="ECO:0000313" key="1">
    <source>
        <dbReference type="EMBL" id="JAH76054.1"/>
    </source>
</evidence>
<organism evidence="1">
    <name type="scientific">Anguilla anguilla</name>
    <name type="common">European freshwater eel</name>
    <name type="synonym">Muraena anguilla</name>
    <dbReference type="NCBI Taxonomy" id="7936"/>
    <lineage>
        <taxon>Eukaryota</taxon>
        <taxon>Metazoa</taxon>
        <taxon>Chordata</taxon>
        <taxon>Craniata</taxon>
        <taxon>Vertebrata</taxon>
        <taxon>Euteleostomi</taxon>
        <taxon>Actinopterygii</taxon>
        <taxon>Neopterygii</taxon>
        <taxon>Teleostei</taxon>
        <taxon>Anguilliformes</taxon>
        <taxon>Anguillidae</taxon>
        <taxon>Anguilla</taxon>
    </lineage>
</organism>
<reference evidence="1" key="2">
    <citation type="journal article" date="2015" name="Fish Shellfish Immunol.">
        <title>Early steps in the European eel (Anguilla anguilla)-Vibrio vulnificus interaction in the gills: Role of the RtxA13 toxin.</title>
        <authorList>
            <person name="Callol A."/>
            <person name="Pajuelo D."/>
            <person name="Ebbesson L."/>
            <person name="Teles M."/>
            <person name="MacKenzie S."/>
            <person name="Amaro C."/>
        </authorList>
    </citation>
    <scope>NUCLEOTIDE SEQUENCE</scope>
</reference>
<reference evidence="1" key="1">
    <citation type="submission" date="2014-11" db="EMBL/GenBank/DDBJ databases">
        <authorList>
            <person name="Amaro Gonzalez C."/>
        </authorList>
    </citation>
    <scope>NUCLEOTIDE SEQUENCE</scope>
</reference>
<sequence>MFSRINLQMLVISMKEEMMSVEWHKRVVLGFKTQWTLISNMLQCLSGLCQQADFHF</sequence>
<dbReference type="EMBL" id="GBXM01032523">
    <property type="protein sequence ID" value="JAH76054.1"/>
    <property type="molecule type" value="Transcribed_RNA"/>
</dbReference>
<proteinExistence type="predicted"/>
<protein>
    <submittedName>
        <fullName evidence="1">Uncharacterized protein</fullName>
    </submittedName>
</protein>
<accession>A0A0E9VD56</accession>
<name>A0A0E9VD56_ANGAN</name>
<dbReference type="AlphaFoldDB" id="A0A0E9VD56"/>